<evidence type="ECO:0000313" key="2">
    <source>
        <dbReference type="Proteomes" id="UP001054252"/>
    </source>
</evidence>
<gene>
    <name evidence="1" type="ORF">SLEP1_g42571</name>
</gene>
<evidence type="ECO:0000313" key="1">
    <source>
        <dbReference type="EMBL" id="GKV34164.1"/>
    </source>
</evidence>
<keyword evidence="2" id="KW-1185">Reference proteome</keyword>
<reference evidence="1 2" key="1">
    <citation type="journal article" date="2021" name="Commun. Biol.">
        <title>The genome of Shorea leprosula (Dipterocarpaceae) highlights the ecological relevance of drought in aseasonal tropical rainforests.</title>
        <authorList>
            <person name="Ng K.K.S."/>
            <person name="Kobayashi M.J."/>
            <person name="Fawcett J.A."/>
            <person name="Hatakeyama M."/>
            <person name="Paape T."/>
            <person name="Ng C.H."/>
            <person name="Ang C.C."/>
            <person name="Tnah L.H."/>
            <person name="Lee C.T."/>
            <person name="Nishiyama T."/>
            <person name="Sese J."/>
            <person name="O'Brien M.J."/>
            <person name="Copetti D."/>
            <person name="Mohd Noor M.I."/>
            <person name="Ong R.C."/>
            <person name="Putra M."/>
            <person name="Sireger I.Z."/>
            <person name="Indrioko S."/>
            <person name="Kosugi Y."/>
            <person name="Izuno A."/>
            <person name="Isagi Y."/>
            <person name="Lee S.L."/>
            <person name="Shimizu K.K."/>
        </authorList>
    </citation>
    <scope>NUCLEOTIDE SEQUENCE [LARGE SCALE GENOMIC DNA]</scope>
    <source>
        <strain evidence="1">214</strain>
    </source>
</reference>
<protein>
    <submittedName>
        <fullName evidence="1">Uncharacterized protein</fullName>
    </submittedName>
</protein>
<sequence length="89" mass="10527">MVQIGSLFFSLNIRGPMKTEEKGRNEEMIYPLFFTCQSTKQVLVNKRSPHLLVMNYIRFFPKSMAQDRLIYVISKFTYFTNINLPNLEV</sequence>
<dbReference type="Proteomes" id="UP001054252">
    <property type="component" value="Unassembled WGS sequence"/>
</dbReference>
<proteinExistence type="predicted"/>
<dbReference type="EMBL" id="BPVZ01000104">
    <property type="protein sequence ID" value="GKV34164.1"/>
    <property type="molecule type" value="Genomic_DNA"/>
</dbReference>
<comment type="caution">
    <text evidence="1">The sequence shown here is derived from an EMBL/GenBank/DDBJ whole genome shotgun (WGS) entry which is preliminary data.</text>
</comment>
<accession>A0AAV5LB90</accession>
<organism evidence="1 2">
    <name type="scientific">Rubroshorea leprosula</name>
    <dbReference type="NCBI Taxonomy" id="152421"/>
    <lineage>
        <taxon>Eukaryota</taxon>
        <taxon>Viridiplantae</taxon>
        <taxon>Streptophyta</taxon>
        <taxon>Embryophyta</taxon>
        <taxon>Tracheophyta</taxon>
        <taxon>Spermatophyta</taxon>
        <taxon>Magnoliopsida</taxon>
        <taxon>eudicotyledons</taxon>
        <taxon>Gunneridae</taxon>
        <taxon>Pentapetalae</taxon>
        <taxon>rosids</taxon>
        <taxon>malvids</taxon>
        <taxon>Malvales</taxon>
        <taxon>Dipterocarpaceae</taxon>
        <taxon>Rubroshorea</taxon>
    </lineage>
</organism>
<dbReference type="AlphaFoldDB" id="A0AAV5LB90"/>
<name>A0AAV5LB90_9ROSI</name>